<dbReference type="RefSeq" id="WP_196935698.1">
    <property type="nucleotide sequence ID" value="NZ_MU158698.1"/>
</dbReference>
<accession>A0A928YPE1</accession>
<dbReference type="EMBL" id="PRDK01000003">
    <property type="protein sequence ID" value="MBE8713036.1"/>
    <property type="molecule type" value="Genomic_DNA"/>
</dbReference>
<evidence type="ECO:0000256" key="1">
    <source>
        <dbReference type="SAM" id="SignalP"/>
    </source>
</evidence>
<evidence type="ECO:0000313" key="3">
    <source>
        <dbReference type="Proteomes" id="UP000616201"/>
    </source>
</evidence>
<dbReference type="SUPFAM" id="SSF49464">
    <property type="entry name" value="Carboxypeptidase regulatory domain-like"/>
    <property type="match status" value="1"/>
</dbReference>
<keyword evidence="1" id="KW-0732">Signal</keyword>
<reference evidence="2" key="1">
    <citation type="submission" date="2018-02" db="EMBL/GenBank/DDBJ databases">
        <authorList>
            <person name="Vasarhelyi B.M."/>
            <person name="Deshmukh S."/>
            <person name="Balint B."/>
            <person name="Kukolya J."/>
        </authorList>
    </citation>
    <scope>NUCLEOTIDE SEQUENCE</scope>
    <source>
        <strain evidence="2">KB22</strain>
    </source>
</reference>
<name>A0A928YPE1_9SPHI</name>
<evidence type="ECO:0000313" key="2">
    <source>
        <dbReference type="EMBL" id="MBE8713036.1"/>
    </source>
</evidence>
<dbReference type="Pfam" id="PF13715">
    <property type="entry name" value="CarbopepD_reg_2"/>
    <property type="match status" value="1"/>
</dbReference>
<dbReference type="InterPro" id="IPR008969">
    <property type="entry name" value="CarboxyPept-like_regulatory"/>
</dbReference>
<dbReference type="SUPFAM" id="SSF56935">
    <property type="entry name" value="Porins"/>
    <property type="match status" value="1"/>
</dbReference>
<keyword evidence="3" id="KW-1185">Reference proteome</keyword>
<dbReference type="AlphaFoldDB" id="A0A928YPE1"/>
<sequence>MLRQLFFILFLLFTVHGLKAQDNTLSGAVLDQVSKAPISHATVLLKGKDGLVIAFKSTNDKGEFTFKVTNPLTELTLEINHLGYQKFQKQLSNSDKNLRLELQQKTIVLEDITVKSRPRIARMGDTLAYNVESFSKEEDRSIGDVLKRMPGIEVSDAGQIKYQGKSISNLYIDGDDLLEDRYSIGTRTIPHKMVKDIHVLNNHEHLKVLKNKRFSDQVAINLVIKDDAKLKLTTEAKIGLGLPKQYDVEVNNMLFNKKTKFLNVLAGNNIGQSYNGDLSGFNQKTLLSELGNSRVNNLLSLGTVGEPPIERSQYYLNNSLSVNANDLINLKNEWQLKLNLNAIYNQDETSYYAERTYFIEDDIFDYRENQETETKQFLGALRMNLNKNANKKYISNSLSLEYEKEDKTALLISNDETLNQLAAHKIRGFTYRMEYVPELNNKNVLQSNLYINYGNKPQSLSIQPGVFSSIFNDSIPYNRSLQEVEVPQFFTNYSLGYRIPKGKIKQYYDMGFSLENQNLSSSLLLEEEEGSALRLASENSINDMLWNRIRYFVTPQYEWAYKRFSSSLTMPVSIQNILYRDRNFSIDENRFDLLFNPNLRMKQRIGYEGELDFNYSFNNTFGTIENVYRGLVLKNYRTLSSNSSDINETQTHQVGLNYRVGRAIKLLFYNFGLHYAHNSMNNIVSSQVNNEIIETVLLNIENSTQSLNLNAGIDAFIFPLSSSVKLNGGFTLTDYNQLLNGNLLPFQNLTYSINPRFELKIWKGYNLSYNGTASLTQSRQTGGSSDLDRNFRQLNQSISLPFNPVKGVHVRFTARHLFTEQIEAENLNYVFADFFTRYRHPKLKTDFEFSINNIANIKNFETYSANANLISYSSYQLRGRIAMLKVVFNL</sequence>
<proteinExistence type="predicted"/>
<organism evidence="2 3">
    <name type="scientific">Sphingobacterium hungaricum</name>
    <dbReference type="NCBI Taxonomy" id="2082723"/>
    <lineage>
        <taxon>Bacteria</taxon>
        <taxon>Pseudomonadati</taxon>
        <taxon>Bacteroidota</taxon>
        <taxon>Sphingobacteriia</taxon>
        <taxon>Sphingobacteriales</taxon>
        <taxon>Sphingobacteriaceae</taxon>
        <taxon>Sphingobacterium</taxon>
    </lineage>
</organism>
<dbReference type="Gene3D" id="2.60.40.1120">
    <property type="entry name" value="Carboxypeptidase-like, regulatory domain"/>
    <property type="match status" value="1"/>
</dbReference>
<feature type="chain" id="PRO_5036750030" description="CarboxypepD_reg-like domain-containing protein" evidence="1">
    <location>
        <begin position="21"/>
        <end position="890"/>
    </location>
</feature>
<feature type="signal peptide" evidence="1">
    <location>
        <begin position="1"/>
        <end position="20"/>
    </location>
</feature>
<protein>
    <recommendedName>
        <fullName evidence="4">CarboxypepD_reg-like domain-containing protein</fullName>
    </recommendedName>
</protein>
<comment type="caution">
    <text evidence="2">The sequence shown here is derived from an EMBL/GenBank/DDBJ whole genome shotgun (WGS) entry which is preliminary data.</text>
</comment>
<evidence type="ECO:0008006" key="4">
    <source>
        <dbReference type="Google" id="ProtNLM"/>
    </source>
</evidence>
<gene>
    <name evidence="2" type="ORF">C4F49_05035</name>
</gene>
<dbReference type="Proteomes" id="UP000616201">
    <property type="component" value="Unassembled WGS sequence"/>
</dbReference>